<dbReference type="InterPro" id="IPR000160">
    <property type="entry name" value="GGDEF_dom"/>
</dbReference>
<dbReference type="Pfam" id="PF00990">
    <property type="entry name" value="GGDEF"/>
    <property type="match status" value="1"/>
</dbReference>
<name>A0A7W7Y3N5_9BACT</name>
<organism evidence="6 7">
    <name type="scientific">Desulfurispira natronophila</name>
    <dbReference type="NCBI Taxonomy" id="682562"/>
    <lineage>
        <taxon>Bacteria</taxon>
        <taxon>Pseudomonadati</taxon>
        <taxon>Chrysiogenota</taxon>
        <taxon>Chrysiogenia</taxon>
        <taxon>Chrysiogenales</taxon>
        <taxon>Chrysiogenaceae</taxon>
        <taxon>Desulfurispira</taxon>
    </lineage>
</organism>
<gene>
    <name evidence="6" type="ORF">HNR37_000648</name>
</gene>
<feature type="modified residue" description="4-aspartylphosphate" evidence="3">
    <location>
        <position position="59"/>
    </location>
</feature>
<dbReference type="SUPFAM" id="SSF52172">
    <property type="entry name" value="CheY-like"/>
    <property type="match status" value="1"/>
</dbReference>
<dbReference type="SUPFAM" id="SSF55073">
    <property type="entry name" value="Nucleotide cyclase"/>
    <property type="match status" value="1"/>
</dbReference>
<dbReference type="AlphaFoldDB" id="A0A7W7Y3N5"/>
<dbReference type="PROSITE" id="PS50887">
    <property type="entry name" value="GGDEF"/>
    <property type="match status" value="1"/>
</dbReference>
<dbReference type="InterPro" id="IPR043128">
    <property type="entry name" value="Rev_trsase/Diguanyl_cyclase"/>
</dbReference>
<dbReference type="Proteomes" id="UP000528322">
    <property type="component" value="Unassembled WGS sequence"/>
</dbReference>
<dbReference type="Pfam" id="PF00072">
    <property type="entry name" value="Response_reg"/>
    <property type="match status" value="1"/>
</dbReference>
<sequence length="308" mass="34352">MELISRHQKPLILIADDSRVTTQALAGYLCDSYRVQVTHTGSVALSMIKDIKPDLILLDIGMPEMDGYEVCRHLKEDSSTKDTPIIFITARSSIEDEEKGLRIGAVDYISKPFRLATTRARIHTHITLKHKIDQLERLSMIDGLTEIPNRRFFEQQLEKLGKQAIRNGTPISLLLIDVDKFKPYNDNYGHGAGDEVLRTVARAMADAISRPMDVVARYGGEEFAVILLETDSQGAIEVAKNLQATIETLNLPHDYSDTANHVTVSIGTRSIVPDTMENLKALCRQCDQALYAAKESGRNRVVAYESLA</sequence>
<dbReference type="NCBIfam" id="TIGR00254">
    <property type="entry name" value="GGDEF"/>
    <property type="match status" value="1"/>
</dbReference>
<dbReference type="GO" id="GO:0052621">
    <property type="term" value="F:diguanylate cyclase activity"/>
    <property type="evidence" value="ECO:0007669"/>
    <property type="project" value="UniProtKB-EC"/>
</dbReference>
<evidence type="ECO:0000256" key="3">
    <source>
        <dbReference type="PROSITE-ProRule" id="PRU00169"/>
    </source>
</evidence>
<comment type="caution">
    <text evidence="6">The sequence shown here is derived from an EMBL/GenBank/DDBJ whole genome shotgun (WGS) entry which is preliminary data.</text>
</comment>
<dbReference type="FunFam" id="3.30.70.270:FF:000001">
    <property type="entry name" value="Diguanylate cyclase domain protein"/>
    <property type="match status" value="1"/>
</dbReference>
<dbReference type="PROSITE" id="PS50110">
    <property type="entry name" value="RESPONSE_REGULATORY"/>
    <property type="match status" value="1"/>
</dbReference>
<evidence type="ECO:0000259" key="4">
    <source>
        <dbReference type="PROSITE" id="PS50110"/>
    </source>
</evidence>
<dbReference type="GO" id="GO:0005886">
    <property type="term" value="C:plasma membrane"/>
    <property type="evidence" value="ECO:0007669"/>
    <property type="project" value="TreeGrafter"/>
</dbReference>
<evidence type="ECO:0000313" key="7">
    <source>
        <dbReference type="Proteomes" id="UP000528322"/>
    </source>
</evidence>
<dbReference type="Gene3D" id="3.30.70.270">
    <property type="match status" value="1"/>
</dbReference>
<dbReference type="InterPro" id="IPR001789">
    <property type="entry name" value="Sig_transdc_resp-reg_receiver"/>
</dbReference>
<feature type="domain" description="Response regulatory" evidence="4">
    <location>
        <begin position="11"/>
        <end position="126"/>
    </location>
</feature>
<dbReference type="SMART" id="SM00448">
    <property type="entry name" value="REC"/>
    <property type="match status" value="1"/>
</dbReference>
<comment type="catalytic activity">
    <reaction evidence="2">
        <text>2 GTP = 3',3'-c-di-GMP + 2 diphosphate</text>
        <dbReference type="Rhea" id="RHEA:24898"/>
        <dbReference type="ChEBI" id="CHEBI:33019"/>
        <dbReference type="ChEBI" id="CHEBI:37565"/>
        <dbReference type="ChEBI" id="CHEBI:58805"/>
        <dbReference type="EC" id="2.7.7.65"/>
    </reaction>
</comment>
<dbReference type="CDD" id="cd01949">
    <property type="entry name" value="GGDEF"/>
    <property type="match status" value="1"/>
</dbReference>
<dbReference type="InterPro" id="IPR011006">
    <property type="entry name" value="CheY-like_superfamily"/>
</dbReference>
<dbReference type="EC" id="2.7.7.65" evidence="1"/>
<keyword evidence="7" id="KW-1185">Reference proteome</keyword>
<keyword evidence="3" id="KW-0597">Phosphoprotein</keyword>
<evidence type="ECO:0000256" key="1">
    <source>
        <dbReference type="ARBA" id="ARBA00012528"/>
    </source>
</evidence>
<dbReference type="SMART" id="SM00267">
    <property type="entry name" value="GGDEF"/>
    <property type="match status" value="1"/>
</dbReference>
<dbReference type="GO" id="GO:0043709">
    <property type="term" value="P:cell adhesion involved in single-species biofilm formation"/>
    <property type="evidence" value="ECO:0007669"/>
    <property type="project" value="TreeGrafter"/>
</dbReference>
<accession>A0A7W7Y3N5</accession>
<dbReference type="EMBL" id="JACHID010000003">
    <property type="protein sequence ID" value="MBB5021339.1"/>
    <property type="molecule type" value="Genomic_DNA"/>
</dbReference>
<proteinExistence type="predicted"/>
<dbReference type="GO" id="GO:1902201">
    <property type="term" value="P:negative regulation of bacterial-type flagellum-dependent cell motility"/>
    <property type="evidence" value="ECO:0007669"/>
    <property type="project" value="TreeGrafter"/>
</dbReference>
<evidence type="ECO:0000313" key="6">
    <source>
        <dbReference type="EMBL" id="MBB5021339.1"/>
    </source>
</evidence>
<reference evidence="6 7" key="1">
    <citation type="submission" date="2020-08" db="EMBL/GenBank/DDBJ databases">
        <title>Genomic Encyclopedia of Type Strains, Phase IV (KMG-IV): sequencing the most valuable type-strain genomes for metagenomic binning, comparative biology and taxonomic classification.</title>
        <authorList>
            <person name="Goeker M."/>
        </authorList>
    </citation>
    <scope>NUCLEOTIDE SEQUENCE [LARGE SCALE GENOMIC DNA]</scope>
    <source>
        <strain evidence="6 7">DSM 22071</strain>
    </source>
</reference>
<dbReference type="InterPro" id="IPR029787">
    <property type="entry name" value="Nucleotide_cyclase"/>
</dbReference>
<evidence type="ECO:0000256" key="2">
    <source>
        <dbReference type="ARBA" id="ARBA00034247"/>
    </source>
</evidence>
<dbReference type="InterPro" id="IPR050469">
    <property type="entry name" value="Diguanylate_Cyclase"/>
</dbReference>
<feature type="domain" description="GGDEF" evidence="5">
    <location>
        <begin position="169"/>
        <end position="306"/>
    </location>
</feature>
<protein>
    <recommendedName>
        <fullName evidence="1">diguanylate cyclase</fullName>
        <ecNumber evidence="1">2.7.7.65</ecNumber>
    </recommendedName>
</protein>
<dbReference type="Gene3D" id="3.40.50.2300">
    <property type="match status" value="1"/>
</dbReference>
<dbReference type="GO" id="GO:0000160">
    <property type="term" value="P:phosphorelay signal transduction system"/>
    <property type="evidence" value="ECO:0007669"/>
    <property type="project" value="InterPro"/>
</dbReference>
<dbReference type="PANTHER" id="PTHR45138:SF9">
    <property type="entry name" value="DIGUANYLATE CYCLASE DGCM-RELATED"/>
    <property type="match status" value="1"/>
</dbReference>
<dbReference type="PANTHER" id="PTHR45138">
    <property type="entry name" value="REGULATORY COMPONENTS OF SENSORY TRANSDUCTION SYSTEM"/>
    <property type="match status" value="1"/>
</dbReference>
<evidence type="ECO:0000259" key="5">
    <source>
        <dbReference type="PROSITE" id="PS50887"/>
    </source>
</evidence>